<dbReference type="SUPFAM" id="SSF52540">
    <property type="entry name" value="P-loop containing nucleoside triphosphate hydrolases"/>
    <property type="match status" value="1"/>
</dbReference>
<dbReference type="InterPro" id="IPR050079">
    <property type="entry name" value="DEAD_box_RNA_helicase"/>
</dbReference>
<name>A0A1B0CK84_LUTLO</name>
<evidence type="ECO:0000256" key="5">
    <source>
        <dbReference type="ARBA" id="ARBA00022840"/>
    </source>
</evidence>
<evidence type="ECO:0000256" key="2">
    <source>
        <dbReference type="ARBA" id="ARBA00022741"/>
    </source>
</evidence>
<dbReference type="GO" id="GO:0003724">
    <property type="term" value="F:RNA helicase activity"/>
    <property type="evidence" value="ECO:0007669"/>
    <property type="project" value="UniProtKB-EC"/>
</dbReference>
<evidence type="ECO:0000256" key="1">
    <source>
        <dbReference type="ARBA" id="ARBA00012552"/>
    </source>
</evidence>
<dbReference type="PROSITE" id="PS51192">
    <property type="entry name" value="HELICASE_ATP_BIND_1"/>
    <property type="match status" value="1"/>
</dbReference>
<dbReference type="Pfam" id="PF00271">
    <property type="entry name" value="Helicase_C"/>
    <property type="match status" value="1"/>
</dbReference>
<evidence type="ECO:0000256" key="7">
    <source>
        <dbReference type="RuleBase" id="RU000492"/>
    </source>
</evidence>
<evidence type="ECO:0000259" key="9">
    <source>
        <dbReference type="PROSITE" id="PS51194"/>
    </source>
</evidence>
<dbReference type="Gene3D" id="3.40.50.300">
    <property type="entry name" value="P-loop containing nucleotide triphosphate hydrolases"/>
    <property type="match status" value="2"/>
</dbReference>
<evidence type="ECO:0000256" key="4">
    <source>
        <dbReference type="ARBA" id="ARBA00022806"/>
    </source>
</evidence>
<keyword evidence="12" id="KW-1185">Reference proteome</keyword>
<dbReference type="EC" id="3.6.4.13" evidence="1"/>
<dbReference type="GO" id="GO:0016787">
    <property type="term" value="F:hydrolase activity"/>
    <property type="evidence" value="ECO:0007669"/>
    <property type="project" value="UniProtKB-KW"/>
</dbReference>
<feature type="domain" description="DEAD-box RNA helicase Q" evidence="10">
    <location>
        <begin position="4"/>
        <end position="32"/>
    </location>
</feature>
<dbReference type="InterPro" id="IPR000629">
    <property type="entry name" value="RNA-helicase_DEAD-box_CS"/>
</dbReference>
<dbReference type="PROSITE" id="PS51195">
    <property type="entry name" value="Q_MOTIF"/>
    <property type="match status" value="1"/>
</dbReference>
<comment type="similarity">
    <text evidence="7">Belongs to the DEAD box helicase family.</text>
</comment>
<dbReference type="AlphaFoldDB" id="A0A1B0CK84"/>
<dbReference type="Proteomes" id="UP000092461">
    <property type="component" value="Unassembled WGS sequence"/>
</dbReference>
<dbReference type="PROSITE" id="PS00039">
    <property type="entry name" value="DEAD_ATP_HELICASE"/>
    <property type="match status" value="1"/>
</dbReference>
<protein>
    <recommendedName>
        <fullName evidence="1">RNA helicase</fullName>
        <ecNumber evidence="1">3.6.4.13</ecNumber>
    </recommendedName>
</protein>
<dbReference type="InterPro" id="IPR011545">
    <property type="entry name" value="DEAD/DEAH_box_helicase_dom"/>
</dbReference>
<dbReference type="VEuPathDB" id="VectorBase:LLOJ005021"/>
<dbReference type="Pfam" id="PF00270">
    <property type="entry name" value="DEAD"/>
    <property type="match status" value="1"/>
</dbReference>
<evidence type="ECO:0000259" key="10">
    <source>
        <dbReference type="PROSITE" id="PS51195"/>
    </source>
</evidence>
<feature type="short sequence motif" description="Q motif" evidence="6">
    <location>
        <begin position="4"/>
        <end position="32"/>
    </location>
</feature>
<dbReference type="CDD" id="cd17955">
    <property type="entry name" value="DEADc_DDX49"/>
    <property type="match status" value="1"/>
</dbReference>
<evidence type="ECO:0000313" key="11">
    <source>
        <dbReference type="EnsemblMetazoa" id="LLOJ005021-PA"/>
    </source>
</evidence>
<proteinExistence type="inferred from homology"/>
<dbReference type="GO" id="GO:0010468">
    <property type="term" value="P:regulation of gene expression"/>
    <property type="evidence" value="ECO:0007669"/>
    <property type="project" value="UniProtKB-ARBA"/>
</dbReference>
<dbReference type="SMART" id="SM00487">
    <property type="entry name" value="DEXDc"/>
    <property type="match status" value="1"/>
</dbReference>
<organism evidence="11 12">
    <name type="scientific">Lutzomyia longipalpis</name>
    <name type="common">Sand fly</name>
    <dbReference type="NCBI Taxonomy" id="7200"/>
    <lineage>
        <taxon>Eukaryota</taxon>
        <taxon>Metazoa</taxon>
        <taxon>Ecdysozoa</taxon>
        <taxon>Arthropoda</taxon>
        <taxon>Hexapoda</taxon>
        <taxon>Insecta</taxon>
        <taxon>Pterygota</taxon>
        <taxon>Neoptera</taxon>
        <taxon>Endopterygota</taxon>
        <taxon>Diptera</taxon>
        <taxon>Nematocera</taxon>
        <taxon>Psychodoidea</taxon>
        <taxon>Psychodidae</taxon>
        <taxon>Lutzomyia</taxon>
        <taxon>Lutzomyia</taxon>
    </lineage>
</organism>
<keyword evidence="4 7" id="KW-0347">Helicase</keyword>
<keyword evidence="2 7" id="KW-0547">Nucleotide-binding</keyword>
<dbReference type="InterPro" id="IPR014014">
    <property type="entry name" value="RNA_helicase_DEAD_Q_motif"/>
</dbReference>
<dbReference type="CDD" id="cd18787">
    <property type="entry name" value="SF2_C_DEAD"/>
    <property type="match status" value="1"/>
</dbReference>
<feature type="domain" description="Helicase C-terminal" evidence="9">
    <location>
        <begin position="230"/>
        <end position="383"/>
    </location>
</feature>
<dbReference type="InterPro" id="IPR014001">
    <property type="entry name" value="Helicase_ATP-bd"/>
</dbReference>
<evidence type="ECO:0000259" key="8">
    <source>
        <dbReference type="PROSITE" id="PS51192"/>
    </source>
</evidence>
<evidence type="ECO:0000256" key="3">
    <source>
        <dbReference type="ARBA" id="ARBA00022801"/>
    </source>
</evidence>
<dbReference type="GO" id="GO:0005829">
    <property type="term" value="C:cytosol"/>
    <property type="evidence" value="ECO:0007669"/>
    <property type="project" value="TreeGrafter"/>
</dbReference>
<keyword evidence="3 7" id="KW-0378">Hydrolase</keyword>
<dbReference type="SMART" id="SM00490">
    <property type="entry name" value="HELICc"/>
    <property type="match status" value="1"/>
</dbReference>
<dbReference type="InterPro" id="IPR001650">
    <property type="entry name" value="Helicase_C-like"/>
</dbReference>
<evidence type="ECO:0000313" key="12">
    <source>
        <dbReference type="Proteomes" id="UP000092461"/>
    </source>
</evidence>
<dbReference type="VEuPathDB" id="VectorBase:LLONM1_010871"/>
<dbReference type="GO" id="GO:0005524">
    <property type="term" value="F:ATP binding"/>
    <property type="evidence" value="ECO:0007669"/>
    <property type="project" value="UniProtKB-KW"/>
</dbReference>
<keyword evidence="5 7" id="KW-0067">ATP-binding</keyword>
<sequence length="476" mass="54185">MSADKFDSLGLSPWVLRQIDKLGLRTPTPIQRSCIPEILVGRDCVGAAKTGSGKTFAFALPILQKLAEDPRSYFALVLTPTHELAHQISEQFSVAGQPMGCRVCVITGGTDQLYESQRLMNRPHVVVAMPGRLADHLLGCNTFSLRGLEFLVVDEADRMLAGGFDEHLAAIAKFLPEKRQNLFFSATIRPEVTSSAIFPLHPDAFQWSESTPVATVETLDQRYILCAEYDRDQVLVETLRRFREEHPGSSVIIFTNTKKDCQLLSMTLNEIGFSNVCLHGFMKQRERVAALAQFKSSHVKTLIATDVASRGLDIPAVELVLNHRLPKFPHEYVHRVGRTARAGRSGLAISIFRFPKDLEFLAKIEETINTKLKEMPIDQRMVERIFMQVSVTKREAEIKLDNKDFEERKSNYRRIKWVEQGLDPEEEEAKFQREKKARIAARKAEMRKNRRKDTDQPLYDDERFAKVKKKRLSGKT</sequence>
<dbReference type="EnsemblMetazoa" id="LLOJ005021-RA">
    <property type="protein sequence ID" value="LLOJ005021-PA"/>
    <property type="gene ID" value="LLOJ005021"/>
</dbReference>
<dbReference type="PANTHER" id="PTHR47959">
    <property type="entry name" value="ATP-DEPENDENT RNA HELICASE RHLE-RELATED"/>
    <property type="match status" value="1"/>
</dbReference>
<dbReference type="PANTHER" id="PTHR47959:SF24">
    <property type="entry name" value="ATP-DEPENDENT RNA HELICASE"/>
    <property type="match status" value="1"/>
</dbReference>
<dbReference type="InterPro" id="IPR027417">
    <property type="entry name" value="P-loop_NTPase"/>
</dbReference>
<feature type="domain" description="Helicase ATP-binding" evidence="8">
    <location>
        <begin position="35"/>
        <end position="206"/>
    </location>
</feature>
<accession>A0A1B0CK84</accession>
<dbReference type="PROSITE" id="PS51194">
    <property type="entry name" value="HELICASE_CTER"/>
    <property type="match status" value="1"/>
</dbReference>
<reference evidence="11" key="1">
    <citation type="submission" date="2020-05" db="UniProtKB">
        <authorList>
            <consortium name="EnsemblMetazoa"/>
        </authorList>
    </citation>
    <scope>IDENTIFICATION</scope>
    <source>
        <strain evidence="11">Jacobina</strain>
    </source>
</reference>
<evidence type="ECO:0000256" key="6">
    <source>
        <dbReference type="PROSITE-ProRule" id="PRU00552"/>
    </source>
</evidence>
<dbReference type="EMBL" id="AJWK01015894">
    <property type="status" value="NOT_ANNOTATED_CDS"/>
    <property type="molecule type" value="Genomic_DNA"/>
</dbReference>
<dbReference type="GO" id="GO:0003676">
    <property type="term" value="F:nucleic acid binding"/>
    <property type="evidence" value="ECO:0007669"/>
    <property type="project" value="InterPro"/>
</dbReference>